<dbReference type="SMR" id="A0A5M7BQX9"/>
<gene>
    <name evidence="2" type="ORF">F1721_22030</name>
</gene>
<dbReference type="SUPFAM" id="SSF53474">
    <property type="entry name" value="alpha/beta-Hydrolases"/>
    <property type="match status" value="1"/>
</dbReference>
<dbReference type="InterPro" id="IPR000073">
    <property type="entry name" value="AB_hydrolase_1"/>
</dbReference>
<keyword evidence="2" id="KW-0378">Hydrolase</keyword>
<organism evidence="2 3">
    <name type="scientific">Saccharopolyspora hirsuta</name>
    <dbReference type="NCBI Taxonomy" id="1837"/>
    <lineage>
        <taxon>Bacteria</taxon>
        <taxon>Bacillati</taxon>
        <taxon>Actinomycetota</taxon>
        <taxon>Actinomycetes</taxon>
        <taxon>Pseudonocardiales</taxon>
        <taxon>Pseudonocardiaceae</taxon>
        <taxon>Saccharopolyspora</taxon>
    </lineage>
</organism>
<dbReference type="Gene3D" id="3.40.50.1820">
    <property type="entry name" value="alpha/beta hydrolase"/>
    <property type="match status" value="1"/>
</dbReference>
<dbReference type="PANTHER" id="PTHR43433:SF5">
    <property type="entry name" value="AB HYDROLASE-1 DOMAIN-CONTAINING PROTEIN"/>
    <property type="match status" value="1"/>
</dbReference>
<keyword evidence="3" id="KW-1185">Reference proteome</keyword>
<evidence type="ECO:0000313" key="3">
    <source>
        <dbReference type="Proteomes" id="UP000323946"/>
    </source>
</evidence>
<comment type="caution">
    <text evidence="2">The sequence shown here is derived from an EMBL/GenBank/DDBJ whole genome shotgun (WGS) entry which is preliminary data.</text>
</comment>
<dbReference type="EMBL" id="VWPH01000010">
    <property type="protein sequence ID" value="KAA5830548.1"/>
    <property type="molecule type" value="Genomic_DNA"/>
</dbReference>
<protein>
    <submittedName>
        <fullName evidence="2">Alpha/beta hydrolase</fullName>
    </submittedName>
</protein>
<dbReference type="GO" id="GO:0016787">
    <property type="term" value="F:hydrolase activity"/>
    <property type="evidence" value="ECO:0007669"/>
    <property type="project" value="UniProtKB-KW"/>
</dbReference>
<dbReference type="Proteomes" id="UP000323946">
    <property type="component" value="Unassembled WGS sequence"/>
</dbReference>
<feature type="domain" description="AB hydrolase-1" evidence="1">
    <location>
        <begin position="29"/>
        <end position="252"/>
    </location>
</feature>
<dbReference type="AlphaFoldDB" id="A0A5M7BQX9"/>
<dbReference type="OrthoDB" id="63519at2"/>
<reference evidence="2 3" key="1">
    <citation type="submission" date="2019-09" db="EMBL/GenBank/DDBJ databases">
        <title>Draft genome sequence of the thermophilic Saccharopolyspora hirsuta VKM Ac-666T.</title>
        <authorList>
            <person name="Lobastova T.G."/>
            <person name="Fokina V."/>
            <person name="Bragin E.Y."/>
            <person name="Shtratnikova V.Y."/>
            <person name="Starodumova I.P."/>
            <person name="Tarlachkov S.V."/>
            <person name="Donova M.V."/>
        </authorList>
    </citation>
    <scope>NUCLEOTIDE SEQUENCE [LARGE SCALE GENOMIC DNA]</scope>
    <source>
        <strain evidence="2 3">VKM Ac-666</strain>
    </source>
</reference>
<dbReference type="InterPro" id="IPR050471">
    <property type="entry name" value="AB_hydrolase"/>
</dbReference>
<dbReference type="PANTHER" id="PTHR43433">
    <property type="entry name" value="HYDROLASE, ALPHA/BETA FOLD FAMILY PROTEIN"/>
    <property type="match status" value="1"/>
</dbReference>
<evidence type="ECO:0000313" key="2">
    <source>
        <dbReference type="EMBL" id="KAA5830548.1"/>
    </source>
</evidence>
<dbReference type="InterPro" id="IPR029058">
    <property type="entry name" value="AB_hydrolase_fold"/>
</dbReference>
<dbReference type="RefSeq" id="WP_150068647.1">
    <property type="nucleotide sequence ID" value="NZ_JBEPDJ010000009.1"/>
</dbReference>
<dbReference type="Pfam" id="PF00561">
    <property type="entry name" value="Abhydrolase_1"/>
    <property type="match status" value="1"/>
</dbReference>
<name>A0A5M7BQX9_SACHI</name>
<evidence type="ECO:0000259" key="1">
    <source>
        <dbReference type="Pfam" id="PF00561"/>
    </source>
</evidence>
<proteinExistence type="predicted"/>
<sequence>MSPDRYLDRGGARIAYQLTGTGAPVGYAHGVLLSRDAVRRFELFDFDALGLGRQLLTYDQRGHGRSTGRPAADDYRFETAAGDLLALLDAAGIDQPADFAGSSWGCAAVLHAAVAAPRRFRRLALLIPPVSWESGPVQAKQWYFDTADDFDRLGAAGWRQQWARADPVPIFADHPKFDLAPDVADELIPAALRGVGSSELPAPEAISALEHPALILAWDTDPLHPVATAERLHELLPNSALHVSRTAEDVTSWTGRVADFFAR</sequence>
<accession>A0A5M7BQX9</accession>